<gene>
    <name evidence="2" type="ORF">I2501_27005</name>
</gene>
<accession>A0A931B8Y6</accession>
<comment type="caution">
    <text evidence="2">The sequence shown here is derived from an EMBL/GenBank/DDBJ whole genome shotgun (WGS) entry which is preliminary data.</text>
</comment>
<name>A0A931B8Y6_9ACTN</name>
<dbReference type="SUPFAM" id="SSF56281">
    <property type="entry name" value="Metallo-hydrolase/oxidoreductase"/>
    <property type="match status" value="1"/>
</dbReference>
<dbReference type="InterPro" id="IPR050855">
    <property type="entry name" value="NDM-1-like"/>
</dbReference>
<protein>
    <submittedName>
        <fullName evidence="2">MBL fold metallo-hydrolase</fullName>
    </submittedName>
</protein>
<dbReference type="CDD" id="cd07721">
    <property type="entry name" value="yflN-like_MBL-fold"/>
    <property type="match status" value="1"/>
</dbReference>
<organism evidence="2 3">
    <name type="scientific">Streptacidiphilus fuscans</name>
    <dbReference type="NCBI Taxonomy" id="2789292"/>
    <lineage>
        <taxon>Bacteria</taxon>
        <taxon>Bacillati</taxon>
        <taxon>Actinomycetota</taxon>
        <taxon>Actinomycetes</taxon>
        <taxon>Kitasatosporales</taxon>
        <taxon>Streptomycetaceae</taxon>
        <taxon>Streptacidiphilus</taxon>
    </lineage>
</organism>
<dbReference type="SMART" id="SM00849">
    <property type="entry name" value="Lactamase_B"/>
    <property type="match status" value="1"/>
</dbReference>
<dbReference type="PANTHER" id="PTHR42951:SF4">
    <property type="entry name" value="ACYL-COENZYME A THIOESTERASE MBLAC2"/>
    <property type="match status" value="1"/>
</dbReference>
<evidence type="ECO:0000259" key="1">
    <source>
        <dbReference type="SMART" id="SM00849"/>
    </source>
</evidence>
<evidence type="ECO:0000313" key="2">
    <source>
        <dbReference type="EMBL" id="MBF9071677.1"/>
    </source>
</evidence>
<dbReference type="PANTHER" id="PTHR42951">
    <property type="entry name" value="METALLO-BETA-LACTAMASE DOMAIN-CONTAINING"/>
    <property type="match status" value="1"/>
</dbReference>
<dbReference type="Proteomes" id="UP000657385">
    <property type="component" value="Unassembled WGS sequence"/>
</dbReference>
<proteinExistence type="predicted"/>
<dbReference type="InterPro" id="IPR036866">
    <property type="entry name" value="RibonucZ/Hydroxyglut_hydro"/>
</dbReference>
<feature type="domain" description="Metallo-beta-lactamase" evidence="1">
    <location>
        <begin position="18"/>
        <end position="216"/>
    </location>
</feature>
<dbReference type="Gene3D" id="3.60.15.10">
    <property type="entry name" value="Ribonuclease Z/Hydroxyacylglutathione hydrolase-like"/>
    <property type="match status" value="1"/>
</dbReference>
<reference evidence="2" key="1">
    <citation type="submission" date="2020-11" db="EMBL/GenBank/DDBJ databases">
        <title>Isolation and identification of active actinomycetes.</title>
        <authorList>
            <person name="Yu B."/>
        </authorList>
    </citation>
    <scope>NUCLEOTIDE SEQUENCE</scope>
    <source>
        <strain evidence="2">NEAU-YB345</strain>
    </source>
</reference>
<dbReference type="InterPro" id="IPR001279">
    <property type="entry name" value="Metallo-B-lactamas"/>
</dbReference>
<evidence type="ECO:0000313" key="3">
    <source>
        <dbReference type="Proteomes" id="UP000657385"/>
    </source>
</evidence>
<sequence length="237" mass="24940">MEVVELLPGRLHQLNFRVGQGYVWRDEDGGVSLIDAGPVGSGAGIAAALRGLGAEPGDVRRLLLTHFHRDHAGAAAEVAAWGGVEILAHRLDAAVVRGETPVIPPDLSDAPEWEREFHANLPPMPDVPPVKAITDLDDGDTLAFGGGTRIVALPGHTPGSAAFHLPEHGVIFLGDTVANVEGHTMRGIFNVNRRQAGESLKRLPRLDSVDIACFGHGDAIVGGADVALQRVVDALSE</sequence>
<dbReference type="AlphaFoldDB" id="A0A931B8Y6"/>
<keyword evidence="3" id="KW-1185">Reference proteome</keyword>
<dbReference type="Pfam" id="PF00753">
    <property type="entry name" value="Lactamase_B"/>
    <property type="match status" value="1"/>
</dbReference>
<dbReference type="EMBL" id="JADPRT010000013">
    <property type="protein sequence ID" value="MBF9071677.1"/>
    <property type="molecule type" value="Genomic_DNA"/>
</dbReference>